<feature type="domain" description="Multidrug export protein EmrA/FarA alpha-helical hairpin" evidence="4">
    <location>
        <begin position="101"/>
        <end position="221"/>
    </location>
</feature>
<dbReference type="AlphaFoldDB" id="A0A7Z7HQF2"/>
<dbReference type="InterPro" id="IPR058634">
    <property type="entry name" value="AaeA-lik-b-barrel"/>
</dbReference>
<dbReference type="Pfam" id="PF25885">
    <property type="entry name" value="HH_EMRA"/>
    <property type="match status" value="1"/>
</dbReference>
<dbReference type="GO" id="GO:0030313">
    <property type="term" value="C:cell envelope"/>
    <property type="evidence" value="ECO:0007669"/>
    <property type="project" value="UniProtKB-SubCell"/>
</dbReference>
<evidence type="ECO:0000256" key="3">
    <source>
        <dbReference type="SAM" id="Phobius"/>
    </source>
</evidence>
<sequence>MTTMDESREGQPGELSAAAKRGRLRLRLSLMLLGVGVAAAIAAYAHFANAHVETTDNAYVQAARIAISAEIGGRVAEVAVRDNQEVRRGDLLLRLDAAPYRIAVEAAVARLAAARLEVDTLKAQFRQRQADVTAAEDALKYHQDEHERQQRLAAGGVAAQAQVDQTQQAATEARSRLTGARQQLAAVLAKLAGNPDIPADRHPDVQQARAQLERAQLDLSYTAVHAPADGVVTRVPAVQVGSHVNAGVPLFALISRHDVWIEANFKEDQIARMRPGQAATVRIDARRDRALTGRLASITPGTGSQFSVLPPENATGNWVKVVQRVPVRIELDRLDPEVPLHRGLSAEVSIDTGSTPATAGADKRGG</sequence>
<protein>
    <recommendedName>
        <fullName evidence="8">Hemolysin D</fullName>
    </recommendedName>
</protein>
<evidence type="ECO:0000256" key="2">
    <source>
        <dbReference type="SAM" id="MobiDB-lite"/>
    </source>
</evidence>
<accession>A0A7Z7HQF2</accession>
<dbReference type="RefSeq" id="WP_154716398.1">
    <property type="nucleotide sequence ID" value="NZ_LT837803.1"/>
</dbReference>
<dbReference type="Gene3D" id="2.40.30.170">
    <property type="match status" value="1"/>
</dbReference>
<name>A0A7Z7HQF2_9PROT</name>
<dbReference type="InterPro" id="IPR050739">
    <property type="entry name" value="MFP"/>
</dbReference>
<evidence type="ECO:0000313" key="6">
    <source>
        <dbReference type="EMBL" id="SMB25014.1"/>
    </source>
</evidence>
<feature type="domain" description="p-hydroxybenzoic acid efflux pump subunit AaeA-like beta-barrel" evidence="5">
    <location>
        <begin position="260"/>
        <end position="350"/>
    </location>
</feature>
<keyword evidence="7" id="KW-1185">Reference proteome</keyword>
<gene>
    <name evidence="6" type="ORF">SDENCHOL_11183</name>
</gene>
<dbReference type="EMBL" id="LT837803">
    <property type="protein sequence ID" value="SMB25014.1"/>
    <property type="molecule type" value="Genomic_DNA"/>
</dbReference>
<proteinExistence type="predicted"/>
<feature type="transmembrane region" description="Helical" evidence="3">
    <location>
        <begin position="28"/>
        <end position="47"/>
    </location>
</feature>
<keyword evidence="3" id="KW-0472">Membrane</keyword>
<evidence type="ECO:0008006" key="8">
    <source>
        <dbReference type="Google" id="ProtNLM"/>
    </source>
</evidence>
<evidence type="ECO:0000256" key="1">
    <source>
        <dbReference type="ARBA" id="ARBA00004196"/>
    </source>
</evidence>
<dbReference type="SUPFAM" id="SSF111369">
    <property type="entry name" value="HlyD-like secretion proteins"/>
    <property type="match status" value="2"/>
</dbReference>
<dbReference type="InterPro" id="IPR058633">
    <property type="entry name" value="EmrA/FarA_HH"/>
</dbReference>
<dbReference type="PANTHER" id="PTHR30386">
    <property type="entry name" value="MEMBRANE FUSION SUBUNIT OF EMRAB-TOLC MULTIDRUG EFFLUX PUMP"/>
    <property type="match status" value="1"/>
</dbReference>
<dbReference type="Gene3D" id="2.40.50.100">
    <property type="match status" value="1"/>
</dbReference>
<evidence type="ECO:0000259" key="5">
    <source>
        <dbReference type="Pfam" id="PF25963"/>
    </source>
</evidence>
<comment type="subcellular location">
    <subcellularLocation>
        <location evidence="1">Cell envelope</location>
    </subcellularLocation>
</comment>
<feature type="region of interest" description="Disordered" evidence="2">
    <location>
        <begin position="345"/>
        <end position="366"/>
    </location>
</feature>
<dbReference type="Pfam" id="PF25963">
    <property type="entry name" value="Beta-barrel_AAEA"/>
    <property type="match status" value="1"/>
</dbReference>
<dbReference type="Proteomes" id="UP000242886">
    <property type="component" value="Chromosome SDENCHOL"/>
</dbReference>
<evidence type="ECO:0000259" key="4">
    <source>
        <dbReference type="Pfam" id="PF25885"/>
    </source>
</evidence>
<dbReference type="GO" id="GO:0055085">
    <property type="term" value="P:transmembrane transport"/>
    <property type="evidence" value="ECO:0007669"/>
    <property type="project" value="InterPro"/>
</dbReference>
<dbReference type="PANTHER" id="PTHR30386:SF19">
    <property type="entry name" value="MULTIDRUG EXPORT PROTEIN EMRA-RELATED"/>
    <property type="match status" value="1"/>
</dbReference>
<keyword evidence="3" id="KW-1133">Transmembrane helix</keyword>
<organism evidence="6 7">
    <name type="scientific">Sterolibacterium denitrificans</name>
    <dbReference type="NCBI Taxonomy" id="157592"/>
    <lineage>
        <taxon>Bacteria</taxon>
        <taxon>Pseudomonadati</taxon>
        <taxon>Pseudomonadota</taxon>
        <taxon>Betaproteobacteria</taxon>
        <taxon>Nitrosomonadales</taxon>
        <taxon>Sterolibacteriaceae</taxon>
        <taxon>Sterolibacterium</taxon>
    </lineage>
</organism>
<evidence type="ECO:0000313" key="7">
    <source>
        <dbReference type="Proteomes" id="UP000242886"/>
    </source>
</evidence>
<reference evidence="6" key="1">
    <citation type="submission" date="2017-03" db="EMBL/GenBank/DDBJ databases">
        <authorList>
            <consortium name="AG Boll"/>
        </authorList>
    </citation>
    <scope>NUCLEOTIDE SEQUENCE [LARGE SCALE GENOMIC DNA]</scope>
    <source>
        <strain evidence="6">Chol</strain>
    </source>
</reference>
<keyword evidence="3" id="KW-0812">Transmembrane</keyword>